<gene>
    <name evidence="1" type="ORF">KUCAC02_014520</name>
</gene>
<organism evidence="1 2">
    <name type="scientific">Chaenocephalus aceratus</name>
    <name type="common">Blackfin icefish</name>
    <name type="synonym">Chaenichthys aceratus</name>
    <dbReference type="NCBI Taxonomy" id="36190"/>
    <lineage>
        <taxon>Eukaryota</taxon>
        <taxon>Metazoa</taxon>
        <taxon>Chordata</taxon>
        <taxon>Craniata</taxon>
        <taxon>Vertebrata</taxon>
        <taxon>Euteleostomi</taxon>
        <taxon>Actinopterygii</taxon>
        <taxon>Neopterygii</taxon>
        <taxon>Teleostei</taxon>
        <taxon>Neoteleostei</taxon>
        <taxon>Acanthomorphata</taxon>
        <taxon>Eupercaria</taxon>
        <taxon>Perciformes</taxon>
        <taxon>Notothenioidei</taxon>
        <taxon>Channichthyidae</taxon>
        <taxon>Chaenocephalus</taxon>
    </lineage>
</organism>
<reference evidence="1" key="1">
    <citation type="submission" date="2022-05" db="EMBL/GenBank/DDBJ databases">
        <title>Chromosome-level genome of Chaenocephalus aceratus.</title>
        <authorList>
            <person name="Park H."/>
        </authorList>
    </citation>
    <scope>NUCLEOTIDE SEQUENCE</scope>
    <source>
        <strain evidence="1">KU_202001</strain>
    </source>
</reference>
<protein>
    <submittedName>
        <fullName evidence="1">Uncharacterized protein</fullName>
    </submittedName>
</protein>
<name>A0ACB9WE60_CHAAC</name>
<dbReference type="EMBL" id="CM043800">
    <property type="protein sequence ID" value="KAI4811641.1"/>
    <property type="molecule type" value="Genomic_DNA"/>
</dbReference>
<keyword evidence="2" id="KW-1185">Reference proteome</keyword>
<feature type="non-terminal residue" evidence="1">
    <location>
        <position position="1"/>
    </location>
</feature>
<proteinExistence type="predicted"/>
<evidence type="ECO:0000313" key="2">
    <source>
        <dbReference type="Proteomes" id="UP001057452"/>
    </source>
</evidence>
<sequence length="165" mass="18401">HHSLCIQSMDGMLMFVEQDSYTFGRFLPGFLLPGPLAYSRRTDSFLTVSAARQLESYKYETLAVAAEAESRQDADLPLKTGGKRLTVPRASCENEGEVLHIPNIHGQPLHHLRPAWTVKADCKQEKCPLVSEDCALVVKQTGACCERCKGETQSKQTTKDINIHR</sequence>
<accession>A0ACB9WE60</accession>
<evidence type="ECO:0000313" key="1">
    <source>
        <dbReference type="EMBL" id="KAI4811641.1"/>
    </source>
</evidence>
<comment type="caution">
    <text evidence="1">The sequence shown here is derived from an EMBL/GenBank/DDBJ whole genome shotgun (WGS) entry which is preliminary data.</text>
</comment>
<dbReference type="Proteomes" id="UP001057452">
    <property type="component" value="Chromosome 16"/>
</dbReference>